<gene>
    <name evidence="1" type="ORF">C9J01_03485</name>
</gene>
<sequence length="66" mass="7764">MDQADRLRELFDKKTPREKLIHCRDRVREAIRLGNQADIEILMAELEQAQIEFEKSNLYESVSDTG</sequence>
<comment type="caution">
    <text evidence="1">The sequence shown here is derived from an EMBL/GenBank/DDBJ whole genome shotgun (WGS) entry which is preliminary data.</text>
</comment>
<evidence type="ECO:0000313" key="2">
    <source>
        <dbReference type="Proteomes" id="UP000241346"/>
    </source>
</evidence>
<dbReference type="RefSeq" id="WP_107296703.1">
    <property type="nucleotide sequence ID" value="NZ_PYMB01000001.1"/>
</dbReference>
<dbReference type="Proteomes" id="UP000241346">
    <property type="component" value="Unassembled WGS sequence"/>
</dbReference>
<accession>A0A2T3NKQ1</accession>
<dbReference type="AlphaFoldDB" id="A0A2T3NKQ1"/>
<name>A0A2T3NKQ1_9GAMM</name>
<evidence type="ECO:0000313" key="1">
    <source>
        <dbReference type="EMBL" id="PSW16081.1"/>
    </source>
</evidence>
<reference evidence="1 2" key="1">
    <citation type="submission" date="2018-03" db="EMBL/GenBank/DDBJ databases">
        <title>Whole genome sequencing of Histamine producing bacteria.</title>
        <authorList>
            <person name="Butler K."/>
        </authorList>
    </citation>
    <scope>NUCLEOTIDE SEQUENCE [LARGE SCALE GENOMIC DNA]</scope>
    <source>
        <strain evidence="1 2">DSM 19138</strain>
    </source>
</reference>
<protein>
    <submittedName>
        <fullName evidence="1">Uncharacterized protein</fullName>
    </submittedName>
</protein>
<proteinExistence type="predicted"/>
<dbReference type="EMBL" id="PYMB01000001">
    <property type="protein sequence ID" value="PSW16081.1"/>
    <property type="molecule type" value="Genomic_DNA"/>
</dbReference>
<dbReference type="OrthoDB" id="5817335at2"/>
<organism evidence="1 2">
    <name type="scientific">Photobacterium rosenbergii</name>
    <dbReference type="NCBI Taxonomy" id="294936"/>
    <lineage>
        <taxon>Bacteria</taxon>
        <taxon>Pseudomonadati</taxon>
        <taxon>Pseudomonadota</taxon>
        <taxon>Gammaproteobacteria</taxon>
        <taxon>Vibrionales</taxon>
        <taxon>Vibrionaceae</taxon>
        <taxon>Photobacterium</taxon>
    </lineage>
</organism>